<dbReference type="AlphaFoldDB" id="M3UVT3"/>
<dbReference type="STRING" id="410332.SAMN04488550_3212"/>
<dbReference type="GO" id="GO:0016787">
    <property type="term" value="F:hydrolase activity"/>
    <property type="evidence" value="ECO:0007669"/>
    <property type="project" value="UniProtKB-KW"/>
</dbReference>
<evidence type="ECO:0000313" key="2">
    <source>
        <dbReference type="EMBL" id="GAC79677.1"/>
    </source>
</evidence>
<keyword evidence="2" id="KW-0378">Hydrolase</keyword>
<dbReference type="RefSeq" id="WP_008378240.1">
    <property type="nucleotide sequence ID" value="NZ_BAOP01000011.1"/>
</dbReference>
<evidence type="ECO:0000259" key="1">
    <source>
        <dbReference type="Pfam" id="PF00293"/>
    </source>
</evidence>
<keyword evidence="3" id="KW-1185">Reference proteome</keyword>
<dbReference type="SUPFAM" id="SSF55811">
    <property type="entry name" value="Nudix"/>
    <property type="match status" value="1"/>
</dbReference>
<dbReference type="PANTHER" id="PTHR43736">
    <property type="entry name" value="ADP-RIBOSE PYROPHOSPHATASE"/>
    <property type="match status" value="1"/>
</dbReference>
<feature type="domain" description="Nudix hydrolase" evidence="1">
    <location>
        <begin position="15"/>
        <end position="131"/>
    </location>
</feature>
<name>M3UVT3_GORML</name>
<proteinExistence type="predicted"/>
<accession>M3UVT3</accession>
<dbReference type="OrthoDB" id="9786141at2"/>
<organism evidence="2 3">
    <name type="scientific">Gordonia malaquae NBRC 108250</name>
    <dbReference type="NCBI Taxonomy" id="1223542"/>
    <lineage>
        <taxon>Bacteria</taxon>
        <taxon>Bacillati</taxon>
        <taxon>Actinomycetota</taxon>
        <taxon>Actinomycetes</taxon>
        <taxon>Mycobacteriales</taxon>
        <taxon>Gordoniaceae</taxon>
        <taxon>Gordonia</taxon>
    </lineage>
</organism>
<dbReference type="PANTHER" id="PTHR43736:SF4">
    <property type="entry name" value="SLR1690 PROTEIN"/>
    <property type="match status" value="1"/>
</dbReference>
<dbReference type="InterPro" id="IPR015797">
    <property type="entry name" value="NUDIX_hydrolase-like_dom_sf"/>
</dbReference>
<dbReference type="CDD" id="cd18873">
    <property type="entry name" value="NUDIX_NadM_like"/>
    <property type="match status" value="1"/>
</dbReference>
<comment type="caution">
    <text evidence="2">The sequence shown here is derived from an EMBL/GenBank/DDBJ whole genome shotgun (WGS) entry which is preliminary data.</text>
</comment>
<dbReference type="eggNOG" id="COG1051">
    <property type="taxonomic scope" value="Bacteria"/>
</dbReference>
<dbReference type="Proteomes" id="UP000035009">
    <property type="component" value="Unassembled WGS sequence"/>
</dbReference>
<gene>
    <name evidence="2" type="ORF">GM1_011_01060</name>
</gene>
<dbReference type="Pfam" id="PF00293">
    <property type="entry name" value="NUDIX"/>
    <property type="match status" value="1"/>
</dbReference>
<dbReference type="EMBL" id="BAOP01000011">
    <property type="protein sequence ID" value="GAC79677.1"/>
    <property type="molecule type" value="Genomic_DNA"/>
</dbReference>
<sequence length="208" mass="21928">MTELSAPGVGSSAVSVDAVVLRVGGDGTQVLVHRRAAEPFAGDWALPGVLLGAGERISEAAVRAAGKAAITPDDVTGVGQLVVFDEPHRDPRGPTLSITAWVTVGDVETVDGRWVSWDEPPSLAFDHARILADVRPVLADRLWRDLGFTAALLGREFSVRTALAVTASLTGGDVDRGNLNRTLKRIAVRVDESAPSGVGRPGAVWRWP</sequence>
<reference evidence="2 3" key="1">
    <citation type="submission" date="2013-02" db="EMBL/GenBank/DDBJ databases">
        <title>Whole genome shotgun sequence of Gordonia malaquae NBRC 108250.</title>
        <authorList>
            <person name="Yoshida I."/>
            <person name="Hosoyama A."/>
            <person name="Tsuchikane K."/>
            <person name="Ando Y."/>
            <person name="Baba S."/>
            <person name="Ohji S."/>
            <person name="Hamada M."/>
            <person name="Tamura T."/>
            <person name="Yamazoe A."/>
            <person name="Yamazaki S."/>
            <person name="Fujita N."/>
        </authorList>
    </citation>
    <scope>NUCLEOTIDE SEQUENCE [LARGE SCALE GENOMIC DNA]</scope>
    <source>
        <strain evidence="2 3">NBRC 108250</strain>
    </source>
</reference>
<dbReference type="InterPro" id="IPR000086">
    <property type="entry name" value="NUDIX_hydrolase_dom"/>
</dbReference>
<protein>
    <submittedName>
        <fullName evidence="2">Putative hydrolase</fullName>
    </submittedName>
</protein>
<dbReference type="Gene3D" id="3.90.79.10">
    <property type="entry name" value="Nucleoside Triphosphate Pyrophosphohydrolase"/>
    <property type="match status" value="1"/>
</dbReference>
<evidence type="ECO:0000313" key="3">
    <source>
        <dbReference type="Proteomes" id="UP000035009"/>
    </source>
</evidence>